<dbReference type="PRINTS" id="PR01100">
    <property type="entry name" value="SHIKIMTKNASE"/>
</dbReference>
<dbReference type="RefSeq" id="WP_160625004.1">
    <property type="nucleotide sequence ID" value="NZ_WUUQ01000002.1"/>
</dbReference>
<dbReference type="HAMAP" id="MF_00109">
    <property type="entry name" value="Shikimate_kinase"/>
    <property type="match status" value="1"/>
</dbReference>
<protein>
    <recommendedName>
        <fullName evidence="3">Shikimate kinase</fullName>
        <shortName evidence="3">SK</shortName>
        <ecNumber evidence="3">2.7.1.71</ecNumber>
    </recommendedName>
</protein>
<evidence type="ECO:0000256" key="3">
    <source>
        <dbReference type="HAMAP-Rule" id="MF_00109"/>
    </source>
</evidence>
<dbReference type="EMBL" id="WUUQ01000002">
    <property type="protein sequence ID" value="MXQ73564.1"/>
    <property type="molecule type" value="Genomic_DNA"/>
</dbReference>
<dbReference type="GO" id="GO:0008652">
    <property type="term" value="P:amino acid biosynthetic process"/>
    <property type="evidence" value="ECO:0007669"/>
    <property type="project" value="UniProtKB-KW"/>
</dbReference>
<dbReference type="PANTHER" id="PTHR21089:SF1">
    <property type="entry name" value="BIFUNCTIONAL 3-DEHYDROQUINATE DEHYDRATASE_SHIKIMATE DEHYDROGENASE, CHLOROPLASTIC"/>
    <property type="match status" value="1"/>
</dbReference>
<evidence type="ECO:0000256" key="2">
    <source>
        <dbReference type="ARBA" id="ARBA00023141"/>
    </source>
</evidence>
<feature type="domain" description="Shikimate dehydrogenase substrate binding N-terminal" evidence="4">
    <location>
        <begin position="5"/>
        <end position="79"/>
    </location>
</feature>
<dbReference type="GO" id="GO:0019632">
    <property type="term" value="P:shikimate metabolic process"/>
    <property type="evidence" value="ECO:0007669"/>
    <property type="project" value="TreeGrafter"/>
</dbReference>
<reference evidence="5 6" key="2">
    <citation type="submission" date="2020-01" db="EMBL/GenBank/DDBJ databases">
        <title>Clostridiaceae sp. nov. isolated from the gut of human by culturomics.</title>
        <authorList>
            <person name="Chang Y."/>
        </authorList>
    </citation>
    <scope>NUCLEOTIDE SEQUENCE [LARGE SCALE GENOMIC DNA]</scope>
    <source>
        <strain evidence="5 6">DONG20-135</strain>
    </source>
</reference>
<dbReference type="InterPro" id="IPR000623">
    <property type="entry name" value="Shikimate_kinase/TSH1"/>
</dbReference>
<dbReference type="UniPathway" id="UPA00053">
    <property type="reaction ID" value="UER00088"/>
</dbReference>
<keyword evidence="3" id="KW-0479">Metal-binding</keyword>
<feature type="binding site" evidence="3">
    <location>
        <position position="381"/>
    </location>
    <ligand>
        <name>substrate</name>
    </ligand>
</feature>
<dbReference type="GO" id="GO:0050661">
    <property type="term" value="F:NADP binding"/>
    <property type="evidence" value="ECO:0007669"/>
    <property type="project" value="TreeGrafter"/>
</dbReference>
<dbReference type="CDD" id="cd01065">
    <property type="entry name" value="NAD_bind_Shikimate_DH"/>
    <property type="match status" value="1"/>
</dbReference>
<dbReference type="EC" id="2.7.1.71" evidence="3"/>
<reference evidence="5 6" key="1">
    <citation type="submission" date="2019-12" db="EMBL/GenBank/DDBJ databases">
        <authorList>
            <person name="Yang R."/>
        </authorList>
    </citation>
    <scope>NUCLEOTIDE SEQUENCE [LARGE SCALE GENOMIC DNA]</scope>
    <source>
        <strain evidence="5 6">DONG20-135</strain>
    </source>
</reference>
<dbReference type="Pfam" id="PF08501">
    <property type="entry name" value="Shikimate_dh_N"/>
    <property type="match status" value="1"/>
</dbReference>
<comment type="function">
    <text evidence="3">Catalyzes the specific phosphorylation of the 3-hydroxyl group of shikimic acid using ATP as a cosubstrate.</text>
</comment>
<dbReference type="AlphaFoldDB" id="A0A6N8U886"/>
<dbReference type="InterPro" id="IPR046346">
    <property type="entry name" value="Aminoacid_DH-like_N_sf"/>
</dbReference>
<dbReference type="GO" id="GO:0004765">
    <property type="term" value="F:shikimate kinase activity"/>
    <property type="evidence" value="ECO:0007669"/>
    <property type="project" value="UniProtKB-UniRule"/>
</dbReference>
<dbReference type="SUPFAM" id="SSF53223">
    <property type="entry name" value="Aminoacid dehydrogenase-like, N-terminal domain"/>
    <property type="match status" value="1"/>
</dbReference>
<comment type="caution">
    <text evidence="5">The sequence shown here is derived from an EMBL/GenBank/DDBJ whole genome shotgun (WGS) entry which is preliminary data.</text>
</comment>
<comment type="caution">
    <text evidence="3">Lacks conserved residue(s) required for the propagation of feature annotation.</text>
</comment>
<feature type="binding site" evidence="3">
    <location>
        <position position="267"/>
    </location>
    <ligand>
        <name>Mg(2+)</name>
        <dbReference type="ChEBI" id="CHEBI:18420"/>
    </ligand>
</feature>
<keyword evidence="3" id="KW-0547">Nucleotide-binding</keyword>
<comment type="catalytic activity">
    <reaction evidence="3">
        <text>shikimate + ATP = 3-phosphoshikimate + ADP + H(+)</text>
        <dbReference type="Rhea" id="RHEA:13121"/>
        <dbReference type="ChEBI" id="CHEBI:15378"/>
        <dbReference type="ChEBI" id="CHEBI:30616"/>
        <dbReference type="ChEBI" id="CHEBI:36208"/>
        <dbReference type="ChEBI" id="CHEBI:145989"/>
        <dbReference type="ChEBI" id="CHEBI:456216"/>
        <dbReference type="EC" id="2.7.1.71"/>
    </reaction>
</comment>
<evidence type="ECO:0000259" key="4">
    <source>
        <dbReference type="Pfam" id="PF08501"/>
    </source>
</evidence>
<dbReference type="SUPFAM" id="SSF51735">
    <property type="entry name" value="NAD(P)-binding Rossmann-fold domains"/>
    <property type="match status" value="1"/>
</dbReference>
<dbReference type="GO" id="GO:0005524">
    <property type="term" value="F:ATP binding"/>
    <property type="evidence" value="ECO:0007669"/>
    <property type="project" value="UniProtKB-UniRule"/>
</dbReference>
<keyword evidence="3" id="KW-0963">Cytoplasm</keyword>
<comment type="cofactor">
    <cofactor evidence="3">
        <name>Mg(2+)</name>
        <dbReference type="ChEBI" id="CHEBI:18420"/>
    </cofactor>
    <text evidence="3">Binds 1 Mg(2+) ion per subunit.</text>
</comment>
<keyword evidence="6" id="KW-1185">Reference proteome</keyword>
<proteinExistence type="inferred from homology"/>
<dbReference type="Gene3D" id="3.40.50.720">
    <property type="entry name" value="NAD(P)-binding Rossmann-like Domain"/>
    <property type="match status" value="1"/>
</dbReference>
<dbReference type="GO" id="GO:0009423">
    <property type="term" value="P:chorismate biosynthetic process"/>
    <property type="evidence" value="ECO:0007669"/>
    <property type="project" value="UniProtKB-UniRule"/>
</dbReference>
<keyword evidence="3" id="KW-0460">Magnesium</keyword>
<comment type="similarity">
    <text evidence="3">Belongs to the shikimate kinase family.</text>
</comment>
<accession>A0A6N8U886</accession>
<evidence type="ECO:0000313" key="6">
    <source>
        <dbReference type="Proteomes" id="UP000434036"/>
    </source>
</evidence>
<feature type="binding site" evidence="3">
    <location>
        <position position="285"/>
    </location>
    <ligand>
        <name>substrate</name>
    </ligand>
</feature>
<dbReference type="InterPro" id="IPR013708">
    <property type="entry name" value="Shikimate_DH-bd_N"/>
</dbReference>
<sequence length="415" mass="46866">MKYGLIGETLGHSYSKEIHEQLADYTYDLMPVASADFPAFMKHRKFQAINVTIPYKEQVIPYLAGMDERSKAIQAVNTIVNQNGKLYGFNTDFDGFLYTLKRHQIDVARKKVIVLGYGGASKAVLAVLKYLKAGTIIIVNRTPYAATISYEECYRTCTDADIIINTTSVGMYPKIESSPLDLHNFQKCEAVIDIIYNPLKTKLLIEAKQLGIKAVNGLEMLVAQAKYAVEHFQNQKIDNSRIDDIYQSLHQRVRNLVLIGMPSVGKTTIGRQLSRIMQRPFVDLDQKLVETVNMSIPDYFQAHGETAFRDRESEVCRQYGVQNNLIIATGGGAVLRYENIQALQSNGLIIWLRRPLSELISDETRPLSSSPQAIKKLYQERLPLYEKAADLIIDNDQSLDHTIQQILQSLINGNL</sequence>
<dbReference type="InterPro" id="IPR036291">
    <property type="entry name" value="NAD(P)-bd_dom_sf"/>
</dbReference>
<dbReference type="SUPFAM" id="SSF52540">
    <property type="entry name" value="P-loop containing nucleoside triphosphate hydrolases"/>
    <property type="match status" value="1"/>
</dbReference>
<evidence type="ECO:0000256" key="1">
    <source>
        <dbReference type="ARBA" id="ARBA00004871"/>
    </source>
</evidence>
<keyword evidence="3" id="KW-0808">Transferase</keyword>
<dbReference type="CDD" id="cd00464">
    <property type="entry name" value="SK"/>
    <property type="match status" value="1"/>
</dbReference>
<keyword evidence="3" id="KW-0418">Kinase</keyword>
<dbReference type="GO" id="GO:0004764">
    <property type="term" value="F:shikimate 3-dehydrogenase (NADP+) activity"/>
    <property type="evidence" value="ECO:0007669"/>
    <property type="project" value="InterPro"/>
</dbReference>
<dbReference type="InterPro" id="IPR022893">
    <property type="entry name" value="Shikimate_DH_fam"/>
</dbReference>
<dbReference type="PANTHER" id="PTHR21089">
    <property type="entry name" value="SHIKIMATE DEHYDROGENASE"/>
    <property type="match status" value="1"/>
</dbReference>
<dbReference type="Gene3D" id="3.40.50.10860">
    <property type="entry name" value="Leucine Dehydrogenase, chain A, domain 1"/>
    <property type="match status" value="1"/>
</dbReference>
<dbReference type="Gene3D" id="3.40.50.300">
    <property type="entry name" value="P-loop containing nucleotide triphosphate hydrolases"/>
    <property type="match status" value="1"/>
</dbReference>
<organism evidence="5 6">
    <name type="scientific">Copranaerobaculum intestinale</name>
    <dbReference type="NCBI Taxonomy" id="2692629"/>
    <lineage>
        <taxon>Bacteria</taxon>
        <taxon>Bacillati</taxon>
        <taxon>Bacillota</taxon>
        <taxon>Erysipelotrichia</taxon>
        <taxon>Erysipelotrichales</taxon>
        <taxon>Erysipelotrichaceae</taxon>
        <taxon>Copranaerobaculum</taxon>
    </lineage>
</organism>
<name>A0A6N8U886_9FIRM</name>
<dbReference type="Proteomes" id="UP000434036">
    <property type="component" value="Unassembled WGS sequence"/>
</dbReference>
<keyword evidence="2 3" id="KW-0057">Aromatic amino acid biosynthesis</keyword>
<comment type="subcellular location">
    <subcellularLocation>
        <location evidence="3">Cytoplasm</location>
    </subcellularLocation>
</comment>
<feature type="binding site" evidence="3">
    <location>
        <begin position="263"/>
        <end position="268"/>
    </location>
    <ligand>
        <name>ATP</name>
        <dbReference type="ChEBI" id="CHEBI:30616"/>
    </ligand>
</feature>
<dbReference type="GO" id="GO:0009073">
    <property type="term" value="P:aromatic amino acid family biosynthetic process"/>
    <property type="evidence" value="ECO:0007669"/>
    <property type="project" value="UniProtKB-KW"/>
</dbReference>
<feature type="binding site" evidence="3">
    <location>
        <position position="365"/>
    </location>
    <ligand>
        <name>ATP</name>
        <dbReference type="ChEBI" id="CHEBI:30616"/>
    </ligand>
</feature>
<dbReference type="GO" id="GO:0000287">
    <property type="term" value="F:magnesium ion binding"/>
    <property type="evidence" value="ECO:0007669"/>
    <property type="project" value="UniProtKB-UniRule"/>
</dbReference>
<keyword evidence="3" id="KW-0028">Amino-acid biosynthesis</keyword>
<feature type="binding site" evidence="3">
    <location>
        <position position="331"/>
    </location>
    <ligand>
        <name>substrate</name>
    </ligand>
</feature>
<feature type="binding site" evidence="3">
    <location>
        <position position="309"/>
    </location>
    <ligand>
        <name>substrate</name>
    </ligand>
</feature>
<comment type="subunit">
    <text evidence="3">Monomer.</text>
</comment>
<dbReference type="InterPro" id="IPR027417">
    <property type="entry name" value="P-loop_NTPase"/>
</dbReference>
<dbReference type="GO" id="GO:0005829">
    <property type="term" value="C:cytosol"/>
    <property type="evidence" value="ECO:0007669"/>
    <property type="project" value="TreeGrafter"/>
</dbReference>
<comment type="pathway">
    <text evidence="3">Metabolic intermediate biosynthesis; chorismate biosynthesis; chorismate from D-erythrose 4-phosphate and phosphoenolpyruvate: step 5/7.</text>
</comment>
<dbReference type="InterPro" id="IPR031322">
    <property type="entry name" value="Shikimate/glucono_kinase"/>
</dbReference>
<keyword evidence="3" id="KW-0067">ATP-binding</keyword>
<evidence type="ECO:0000313" key="5">
    <source>
        <dbReference type="EMBL" id="MXQ73564.1"/>
    </source>
</evidence>
<comment type="pathway">
    <text evidence="1">Metabolic intermediate biosynthesis; chorismate biosynthesis; chorismate from D-erythrose 4-phosphate and phosphoenolpyruvate: step 4/7.</text>
</comment>
<gene>
    <name evidence="3" type="primary">aroK</name>
    <name evidence="5" type="ORF">GSF08_06405</name>
</gene>
<dbReference type="Pfam" id="PF01202">
    <property type="entry name" value="SKI"/>
    <property type="match status" value="1"/>
</dbReference>